<dbReference type="NCBIfam" id="TIGR03640">
    <property type="entry name" value="cas1_DVULG"/>
    <property type="match status" value="1"/>
</dbReference>
<keyword evidence="12" id="KW-1185">Reference proteome</keyword>
<evidence type="ECO:0000256" key="4">
    <source>
        <dbReference type="ARBA" id="ARBA00022801"/>
    </source>
</evidence>
<dbReference type="Pfam" id="PF01867">
    <property type="entry name" value="Cas_Cas1"/>
    <property type="match status" value="1"/>
</dbReference>
<proteinExistence type="inferred from homology"/>
<dbReference type="RefSeq" id="WP_277859194.1">
    <property type="nucleotide sequence ID" value="NZ_JARRAG010000001.1"/>
</dbReference>
<dbReference type="PANTHER" id="PTHR34353:SF2">
    <property type="entry name" value="CRISPR-ASSOCIATED ENDONUCLEASE CAS1 1"/>
    <property type="match status" value="1"/>
</dbReference>
<evidence type="ECO:0000256" key="6">
    <source>
        <dbReference type="ARBA" id="ARBA00023118"/>
    </source>
</evidence>
<name>A0ABT6F5Q3_9BACT</name>
<dbReference type="InterPro" id="IPR050646">
    <property type="entry name" value="Cas1"/>
</dbReference>
<sequence length="342" mass="37401">MSSYHNTLYVTTPGAYLAKDHENVAVRVEHQTRMSVPMHHLGGVVCFGPVSASPELMAACMERGIGFSYLDVNGRFLARVEGPASGNVLLRRRQYRLADDPEAAAALARSFVFGKVSNSRAMLVRSARERPEAPPGLLEGAARLAGRLVDLGRQPMTTDEARGHEGEAAAGYFAAFDAMIRSTDPAFRFTLRSRRPPMDPVNALLSFVYALVRHDCTSALAAVGLDPGVGYLHVDRPGRPSLALDLMEEFRPALADRLVLALINRSQVSPGGFVRDEAGGVLMDADTRRTVLIAYQERKQVALTHPITGEATTFAVVPHIQARLLARTIRGELERYQPFLVR</sequence>
<dbReference type="PANTHER" id="PTHR34353">
    <property type="entry name" value="CRISPR-ASSOCIATED ENDONUCLEASE CAS1 1"/>
    <property type="match status" value="1"/>
</dbReference>
<keyword evidence="6 10" id="KW-0051">Antiviral defense</keyword>
<dbReference type="EMBL" id="JARRAG010000001">
    <property type="protein sequence ID" value="MDG3002831.1"/>
    <property type="molecule type" value="Genomic_DNA"/>
</dbReference>
<protein>
    <recommendedName>
        <fullName evidence="10">CRISPR-associated endonuclease Cas1</fullName>
        <ecNumber evidence="10">3.1.-.-</ecNumber>
    </recommendedName>
</protein>
<comment type="subunit">
    <text evidence="9 10">Homodimer, forms a heterotetramer with a Cas2 homodimer.</text>
</comment>
<evidence type="ECO:0000256" key="8">
    <source>
        <dbReference type="ARBA" id="ARBA00023211"/>
    </source>
</evidence>
<dbReference type="Gene3D" id="3.100.10.20">
    <property type="entry name" value="CRISPR-associated endonuclease Cas1, N-terminal domain"/>
    <property type="match status" value="1"/>
</dbReference>
<dbReference type="InterPro" id="IPR042211">
    <property type="entry name" value="CRISPR-assoc_Cas1_N"/>
</dbReference>
<dbReference type="Gene3D" id="1.20.120.920">
    <property type="entry name" value="CRISPR-associated endonuclease Cas1, C-terminal domain"/>
    <property type="match status" value="1"/>
</dbReference>
<comment type="function">
    <text evidence="10">CRISPR (clustered regularly interspaced short palindromic repeat), is an adaptive immune system that provides protection against mobile genetic elements (viruses, transposable elements and conjugative plasmids). CRISPR clusters contain spacers, sequences complementary to antecedent mobile elements, and target invading nucleic acids. CRISPR clusters are transcribed and processed into CRISPR RNA (crRNA). Acts as a dsDNA endonuclease. Involved in the integration of spacer DNA into the CRISPR cassette.</text>
</comment>
<keyword evidence="2 10" id="KW-0479">Metal-binding</keyword>
<dbReference type="Proteomes" id="UP001216907">
    <property type="component" value="Unassembled WGS sequence"/>
</dbReference>
<comment type="cofactor">
    <cofactor evidence="10">
        <name>Mg(2+)</name>
        <dbReference type="ChEBI" id="CHEBI:18420"/>
    </cofactor>
    <cofactor evidence="10">
        <name>Mn(2+)</name>
        <dbReference type="ChEBI" id="CHEBI:29035"/>
    </cofactor>
</comment>
<evidence type="ECO:0000256" key="7">
    <source>
        <dbReference type="ARBA" id="ARBA00023125"/>
    </source>
</evidence>
<evidence type="ECO:0000256" key="10">
    <source>
        <dbReference type="HAMAP-Rule" id="MF_01470"/>
    </source>
</evidence>
<evidence type="ECO:0000313" key="11">
    <source>
        <dbReference type="EMBL" id="MDG3002831.1"/>
    </source>
</evidence>
<organism evidence="11 12">
    <name type="scientific">Paludisphaera mucosa</name>
    <dbReference type="NCBI Taxonomy" id="3030827"/>
    <lineage>
        <taxon>Bacteria</taxon>
        <taxon>Pseudomonadati</taxon>
        <taxon>Planctomycetota</taxon>
        <taxon>Planctomycetia</taxon>
        <taxon>Isosphaerales</taxon>
        <taxon>Isosphaeraceae</taxon>
        <taxon>Paludisphaera</taxon>
    </lineage>
</organism>
<comment type="caution">
    <text evidence="11">The sequence shown here is derived from an EMBL/GenBank/DDBJ whole genome shotgun (WGS) entry which is preliminary data.</text>
</comment>
<evidence type="ECO:0000256" key="5">
    <source>
        <dbReference type="ARBA" id="ARBA00022842"/>
    </source>
</evidence>
<keyword evidence="3 10" id="KW-0255">Endonuclease</keyword>
<gene>
    <name evidence="11" type="primary">cas1c</name>
    <name evidence="10" type="synonym">cas1</name>
    <name evidence="11" type="ORF">PZE19_03545</name>
</gene>
<evidence type="ECO:0000256" key="2">
    <source>
        <dbReference type="ARBA" id="ARBA00022723"/>
    </source>
</evidence>
<comment type="similarity">
    <text evidence="10">Belongs to the CRISPR-associated endonuclease Cas1 family.</text>
</comment>
<evidence type="ECO:0000313" key="12">
    <source>
        <dbReference type="Proteomes" id="UP001216907"/>
    </source>
</evidence>
<reference evidence="11 12" key="1">
    <citation type="submission" date="2023-03" db="EMBL/GenBank/DDBJ databases">
        <title>Paludisphaera mucosa sp. nov. a novel planctomycete from northern fen.</title>
        <authorList>
            <person name="Ivanova A."/>
        </authorList>
    </citation>
    <scope>NUCLEOTIDE SEQUENCE [LARGE SCALE GENOMIC DNA]</scope>
    <source>
        <strain evidence="11 12">Pla2</strain>
    </source>
</reference>
<feature type="binding site" evidence="10">
    <location>
        <position position="233"/>
    </location>
    <ligand>
        <name>Mn(2+)</name>
        <dbReference type="ChEBI" id="CHEBI:29035"/>
    </ligand>
</feature>
<accession>A0ABT6F5Q3</accession>
<feature type="binding site" evidence="10">
    <location>
        <position position="248"/>
    </location>
    <ligand>
        <name>Mn(2+)</name>
        <dbReference type="ChEBI" id="CHEBI:29035"/>
    </ligand>
</feature>
<keyword evidence="5 10" id="KW-0460">Magnesium</keyword>
<dbReference type="NCBIfam" id="TIGR00287">
    <property type="entry name" value="cas1"/>
    <property type="match status" value="1"/>
</dbReference>
<dbReference type="InterPro" id="IPR042206">
    <property type="entry name" value="CRISPR-assoc_Cas1_C"/>
</dbReference>
<keyword evidence="8 10" id="KW-0464">Manganese</keyword>
<dbReference type="InterPro" id="IPR002729">
    <property type="entry name" value="CRISPR-assoc_Cas1"/>
</dbReference>
<dbReference type="HAMAP" id="MF_01470">
    <property type="entry name" value="Cas1"/>
    <property type="match status" value="1"/>
</dbReference>
<dbReference type="EC" id="3.1.-.-" evidence="10"/>
<dbReference type="InterPro" id="IPR019856">
    <property type="entry name" value="CRISPR-assoc_Cas1_DVULG"/>
</dbReference>
<keyword evidence="1 10" id="KW-0540">Nuclease</keyword>
<keyword evidence="4 10" id="KW-0378">Hydrolase</keyword>
<dbReference type="GO" id="GO:0004519">
    <property type="term" value="F:endonuclease activity"/>
    <property type="evidence" value="ECO:0007669"/>
    <property type="project" value="UniProtKB-KW"/>
</dbReference>
<keyword evidence="7 10" id="KW-0238">DNA-binding</keyword>
<evidence type="ECO:0000256" key="1">
    <source>
        <dbReference type="ARBA" id="ARBA00022722"/>
    </source>
</evidence>
<feature type="binding site" evidence="10">
    <location>
        <position position="165"/>
    </location>
    <ligand>
        <name>Mn(2+)</name>
        <dbReference type="ChEBI" id="CHEBI:29035"/>
    </ligand>
</feature>
<evidence type="ECO:0000256" key="9">
    <source>
        <dbReference type="ARBA" id="ARBA00038592"/>
    </source>
</evidence>
<evidence type="ECO:0000256" key="3">
    <source>
        <dbReference type="ARBA" id="ARBA00022759"/>
    </source>
</evidence>